<dbReference type="OrthoDB" id="5495463at2"/>
<dbReference type="RefSeq" id="WP_121158526.1">
    <property type="nucleotide sequence ID" value="NZ_RBKT01000001.1"/>
</dbReference>
<feature type="transmembrane region" description="Helical" evidence="1">
    <location>
        <begin position="266"/>
        <end position="284"/>
    </location>
</feature>
<proteinExistence type="predicted"/>
<keyword evidence="1" id="KW-0812">Transmembrane</keyword>
<name>A0A495JMH4_9ACTN</name>
<keyword evidence="1" id="KW-0472">Membrane</keyword>
<sequence length="292" mass="30899">MPTPEPRTAPGGVIHDIGYQRYEGPRLGRRHIFGALYLHSLRTAFGLGRSAKAKIFPLLIMSVIGVVAVVLTAIRVQTGQAPVSYAQFPETLTILIVFFCAAVSPELVSRDLQNGVLPLYFARPLERTDYALAKLGALVTATFLLLAVPLTVMFAGAAFSAANLSGVWREFGDYLPALLYAGLHAVVFSSVAVLVASLVKRRAVAAAAVVAAFLVTTPVQGVLLVLPYQTTSELSGLVNPASLVAGVGDWLFEKSNVLGIGGFGPLYGLVTVALVAGCVALLFARYRKVARS</sequence>
<reference evidence="2 3" key="1">
    <citation type="submission" date="2018-10" db="EMBL/GenBank/DDBJ databases">
        <title>Sequencing the genomes of 1000 actinobacteria strains.</title>
        <authorList>
            <person name="Klenk H.-P."/>
        </authorList>
    </citation>
    <scope>NUCLEOTIDE SEQUENCE [LARGE SCALE GENOMIC DNA]</scope>
    <source>
        <strain evidence="2 3">DSM 45175</strain>
    </source>
</reference>
<dbReference type="Proteomes" id="UP000277671">
    <property type="component" value="Unassembled WGS sequence"/>
</dbReference>
<comment type="caution">
    <text evidence="2">The sequence shown here is derived from an EMBL/GenBank/DDBJ whole genome shotgun (WGS) entry which is preliminary data.</text>
</comment>
<evidence type="ECO:0000313" key="2">
    <source>
        <dbReference type="EMBL" id="RKR90216.1"/>
    </source>
</evidence>
<feature type="transmembrane region" description="Helical" evidence="1">
    <location>
        <begin position="88"/>
        <end position="109"/>
    </location>
</feature>
<keyword evidence="3" id="KW-1185">Reference proteome</keyword>
<dbReference type="AlphaFoldDB" id="A0A495JMH4"/>
<gene>
    <name evidence="2" type="ORF">BDK92_4584</name>
</gene>
<dbReference type="EMBL" id="RBKT01000001">
    <property type="protein sequence ID" value="RKR90216.1"/>
    <property type="molecule type" value="Genomic_DNA"/>
</dbReference>
<organism evidence="2 3">
    <name type="scientific">Micromonospora pisi</name>
    <dbReference type="NCBI Taxonomy" id="589240"/>
    <lineage>
        <taxon>Bacteria</taxon>
        <taxon>Bacillati</taxon>
        <taxon>Actinomycetota</taxon>
        <taxon>Actinomycetes</taxon>
        <taxon>Micromonosporales</taxon>
        <taxon>Micromonosporaceae</taxon>
        <taxon>Micromonospora</taxon>
    </lineage>
</organism>
<dbReference type="Pfam" id="PF12679">
    <property type="entry name" value="ABC2_membrane_2"/>
    <property type="match status" value="1"/>
</dbReference>
<evidence type="ECO:0000313" key="3">
    <source>
        <dbReference type="Proteomes" id="UP000277671"/>
    </source>
</evidence>
<accession>A0A495JMH4</accession>
<feature type="transmembrane region" description="Helical" evidence="1">
    <location>
        <begin position="177"/>
        <end position="196"/>
    </location>
</feature>
<evidence type="ECO:0000256" key="1">
    <source>
        <dbReference type="SAM" id="Phobius"/>
    </source>
</evidence>
<keyword evidence="1" id="KW-1133">Transmembrane helix</keyword>
<feature type="transmembrane region" description="Helical" evidence="1">
    <location>
        <begin position="130"/>
        <end position="157"/>
    </location>
</feature>
<protein>
    <submittedName>
        <fullName evidence="2">ABC-2 type transport system permease protein</fullName>
    </submittedName>
</protein>
<feature type="transmembrane region" description="Helical" evidence="1">
    <location>
        <begin position="55"/>
        <end position="76"/>
    </location>
</feature>
<feature type="transmembrane region" description="Helical" evidence="1">
    <location>
        <begin position="203"/>
        <end position="226"/>
    </location>
</feature>